<sequence length="1421" mass="158711">MSSKAALKAIRAALDSREFAQAAIKARELCQQDPQNYHAHIFLGLALDKLHNAEEAELAYHRAAKIKDSDRTAWQGLISLYETQGDKKLDSYHDALTKLAGIFAAIDEKTKCQAIVQKFISFVKRNGSKAQLKRALQLLLPTSPLYDALEGTIGHPAQNYLRVIELAELEEREFINREIGERRTRIGARIEQVTIEVHREAFRRSDLDDLYRALIDWSNDDEVRRTYEEKLLRRAYEYLHVLPADKKSAKRKEILQLAEGMVIIKHPFDFAWKIVLEWKDLEELSELDISLVREFIELFSSDGLSKVLRGYLESDISPFPKDEKVEKEKTDAENEGLERVQSQDSVNNQITAEDRLLLMAEGLQQCPSSVLSHRIMAELYLSLEELQTTVDVCRNALEVVKGLQQTTGLKFTNTVDAINITIATALTSYQSPKNHPEAKQIFENVLKRKPKSTPCLLGIGIILQEDEDYAVAVDFLEQAAQRNPTNIKVRSELFWCKAHNGDLEAGLHGLEETLSMIKPSQPRSQDLKSEVLYRIGYCQWELGPSPAARKDRTAAYARFLGSIQANMNYAPAYSSLGVYYADYKKDQKRARRCFHKAFELSASEIESAERLARAFADDRDWDLVEAVSQRVVDSGKARPAPGSKRTGHSWPYTALGVVEINRQQYTKSVVHFQAALRISPNDYQSWVGLGESYHSSGRYIAATKAFQHAETLEAHMSVTEREQVWFARYMLANVKRELGEYEDAIARYEEVLGLKPSEFGVSIALLQTLAESAWRSVELGVYGEAAETARKAILTGVSVAKHHARVFNLWKTIGDAFSTFSWIKGKTSAMPITEFKKLLESQSDNSSLQLLEDVDNVGTNFAIHLSSLDDESSQSGNAAIYAAILAYKRAVSISASDVHAQAVAWYNLGWAEFRAYACMDGVVGNAKSKHGSGFLKASMRCFKKAIELEAGNAEFWNALGVATTSPSPKVAQHSFVRSLHLNDKNPHVWTNLGALYLLNNEHELANEAFTKAQSADPDFSHAWVGQGLLALLYGDATEARELFTHAFEIGNASSVFPKRQYPLSVFDYLASDPATPIEIQQLIRPLFALLQLRTQSPSNHPYEHITALFAERIGDFPVASTSLNIVCGGVESEYEVSESIPSLLRFAHAKCDAARVKLAELNYKGAVEDAETALYLSSEEGVEDHDPELYRKLRLSAHLTAGLACYYLKDMDKAIDMFRNALQEADSSPDIVCVLAQMLWAKGGEDERNVAREQLFDCVERHPEHVGAVTLLGVIALLDADEDAIEAVESDLQEMRTRNDLDLHNRAKVTQILAAISAFGRAKGEGIPEELGRIQEATTSVMLFPNQSDGWRALSSASSEPYPADMALEMALRSIPPRGPLTASDLCKAYTLSGERQDALRAIMVAPWAADSWEELHHSIA</sequence>
<keyword evidence="6" id="KW-1185">Reference proteome</keyword>
<dbReference type="PANTHER" id="PTHR15704">
    <property type="entry name" value="SUPERKILLER 3 PROTEIN-RELATED"/>
    <property type="match status" value="1"/>
</dbReference>
<protein>
    <recommendedName>
        <fullName evidence="7">Superkiller protein 3</fullName>
    </recommendedName>
</protein>
<dbReference type="Pfam" id="PF13432">
    <property type="entry name" value="TPR_16"/>
    <property type="match status" value="2"/>
</dbReference>
<dbReference type="PROSITE" id="PS50005">
    <property type="entry name" value="TPR"/>
    <property type="match status" value="4"/>
</dbReference>
<comment type="caution">
    <text evidence="5">The sequence shown here is derived from an EMBL/GenBank/DDBJ whole genome shotgun (WGS) entry which is preliminary data.</text>
</comment>
<dbReference type="STRING" id="1447883.A0A2B7YIC1"/>
<evidence type="ECO:0000256" key="4">
    <source>
        <dbReference type="SAM" id="MobiDB-lite"/>
    </source>
</evidence>
<feature type="repeat" description="TPR" evidence="3">
    <location>
        <begin position="649"/>
        <end position="682"/>
    </location>
</feature>
<gene>
    <name evidence="5" type="ORF">AJ80_02072</name>
</gene>
<dbReference type="InterPro" id="IPR040962">
    <property type="entry name" value="TPR_22"/>
</dbReference>
<dbReference type="OrthoDB" id="421075at2759"/>
<accession>A0A2B7YIC1</accession>
<dbReference type="Proteomes" id="UP000224634">
    <property type="component" value="Unassembled WGS sequence"/>
</dbReference>
<evidence type="ECO:0000256" key="1">
    <source>
        <dbReference type="ARBA" id="ARBA00022737"/>
    </source>
</evidence>
<dbReference type="EMBL" id="PDNA01000019">
    <property type="protein sequence ID" value="PGH23824.1"/>
    <property type="molecule type" value="Genomic_DNA"/>
</dbReference>
<feature type="compositionally biased region" description="Basic and acidic residues" evidence="4">
    <location>
        <begin position="322"/>
        <end position="338"/>
    </location>
</feature>
<dbReference type="SUPFAM" id="SSF48452">
    <property type="entry name" value="TPR-like"/>
    <property type="match status" value="3"/>
</dbReference>
<evidence type="ECO:0000313" key="6">
    <source>
        <dbReference type="Proteomes" id="UP000224634"/>
    </source>
</evidence>
<dbReference type="Gene3D" id="1.25.40.10">
    <property type="entry name" value="Tetratricopeptide repeat domain"/>
    <property type="match status" value="4"/>
</dbReference>
<evidence type="ECO:0000256" key="2">
    <source>
        <dbReference type="ARBA" id="ARBA00022803"/>
    </source>
</evidence>
<feature type="repeat" description="TPR" evidence="3">
    <location>
        <begin position="683"/>
        <end position="716"/>
    </location>
</feature>
<evidence type="ECO:0000313" key="5">
    <source>
        <dbReference type="EMBL" id="PGH23824.1"/>
    </source>
</evidence>
<dbReference type="InterPro" id="IPR019734">
    <property type="entry name" value="TPR_rpt"/>
</dbReference>
<keyword evidence="2 3" id="KW-0802">TPR repeat</keyword>
<organism evidence="5 6">
    <name type="scientific">Polytolypa hystricis (strain UAMH7299)</name>
    <dbReference type="NCBI Taxonomy" id="1447883"/>
    <lineage>
        <taxon>Eukaryota</taxon>
        <taxon>Fungi</taxon>
        <taxon>Dikarya</taxon>
        <taxon>Ascomycota</taxon>
        <taxon>Pezizomycotina</taxon>
        <taxon>Eurotiomycetes</taxon>
        <taxon>Eurotiomycetidae</taxon>
        <taxon>Onygenales</taxon>
        <taxon>Onygenales incertae sedis</taxon>
        <taxon>Polytolypa</taxon>
    </lineage>
</organism>
<dbReference type="PANTHER" id="PTHR15704:SF7">
    <property type="entry name" value="SUPERKILLER COMPLEX PROTEIN 3"/>
    <property type="match status" value="1"/>
</dbReference>
<dbReference type="SMART" id="SM00028">
    <property type="entry name" value="TPR"/>
    <property type="match status" value="11"/>
</dbReference>
<dbReference type="InterPro" id="IPR011990">
    <property type="entry name" value="TPR-like_helical_dom_sf"/>
</dbReference>
<feature type="repeat" description="TPR" evidence="3">
    <location>
        <begin position="986"/>
        <end position="1019"/>
    </location>
</feature>
<keyword evidence="1" id="KW-0677">Repeat</keyword>
<evidence type="ECO:0008006" key="7">
    <source>
        <dbReference type="Google" id="ProtNLM"/>
    </source>
</evidence>
<dbReference type="InterPro" id="IPR039226">
    <property type="entry name" value="Ski3/TTC37"/>
</dbReference>
<dbReference type="GO" id="GO:0006401">
    <property type="term" value="P:RNA catabolic process"/>
    <property type="evidence" value="ECO:0007669"/>
    <property type="project" value="InterPro"/>
</dbReference>
<feature type="repeat" description="TPR" evidence="3">
    <location>
        <begin position="725"/>
        <end position="758"/>
    </location>
</feature>
<dbReference type="Pfam" id="PF18833">
    <property type="entry name" value="TPR_22"/>
    <property type="match status" value="1"/>
</dbReference>
<dbReference type="GO" id="GO:0055087">
    <property type="term" value="C:Ski complex"/>
    <property type="evidence" value="ECO:0007669"/>
    <property type="project" value="InterPro"/>
</dbReference>
<feature type="region of interest" description="Disordered" evidence="4">
    <location>
        <begin position="322"/>
        <end position="342"/>
    </location>
</feature>
<dbReference type="Pfam" id="PF13181">
    <property type="entry name" value="TPR_8"/>
    <property type="match status" value="1"/>
</dbReference>
<proteinExistence type="predicted"/>
<reference evidence="5 6" key="1">
    <citation type="submission" date="2017-10" db="EMBL/GenBank/DDBJ databases">
        <title>Comparative genomics in systemic dimorphic fungi from Ajellomycetaceae.</title>
        <authorList>
            <person name="Munoz J.F."/>
            <person name="Mcewen J.G."/>
            <person name="Clay O.K."/>
            <person name="Cuomo C.A."/>
        </authorList>
    </citation>
    <scope>NUCLEOTIDE SEQUENCE [LARGE SCALE GENOMIC DNA]</scope>
    <source>
        <strain evidence="5 6">UAMH7299</strain>
    </source>
</reference>
<evidence type="ECO:0000256" key="3">
    <source>
        <dbReference type="PROSITE-ProRule" id="PRU00339"/>
    </source>
</evidence>
<name>A0A2B7YIC1_POLH7</name>